<dbReference type="Gene3D" id="1.20.58.760">
    <property type="entry name" value="Peptidase M41"/>
    <property type="match status" value="1"/>
</dbReference>
<dbReference type="PROSITE" id="PS00674">
    <property type="entry name" value="AAA"/>
    <property type="match status" value="1"/>
</dbReference>
<dbReference type="SMART" id="SM00382">
    <property type="entry name" value="AAA"/>
    <property type="match status" value="1"/>
</dbReference>
<dbReference type="GO" id="GO:0016887">
    <property type="term" value="F:ATP hydrolysis activity"/>
    <property type="evidence" value="ECO:0007669"/>
    <property type="project" value="InterPro"/>
</dbReference>
<dbReference type="GO" id="GO:0006508">
    <property type="term" value="P:proteolysis"/>
    <property type="evidence" value="ECO:0007669"/>
    <property type="project" value="UniProtKB-KW"/>
</dbReference>
<dbReference type="AlphaFoldDB" id="A0A3D8INH8"/>
<dbReference type="InterPro" id="IPR003960">
    <property type="entry name" value="ATPase_AAA_CS"/>
</dbReference>
<dbReference type="InterPro" id="IPR041569">
    <property type="entry name" value="AAA_lid_3"/>
</dbReference>
<keyword evidence="13" id="KW-1185">Reference proteome</keyword>
<evidence type="ECO:0000256" key="8">
    <source>
        <dbReference type="ARBA" id="ARBA00023049"/>
    </source>
</evidence>
<evidence type="ECO:0000256" key="9">
    <source>
        <dbReference type="RuleBase" id="RU003651"/>
    </source>
</evidence>
<dbReference type="OrthoDB" id="9809379at2"/>
<dbReference type="EMBL" id="NXLQ01000003">
    <property type="protein sequence ID" value="RDU66772.1"/>
    <property type="molecule type" value="Genomic_DNA"/>
</dbReference>
<dbReference type="InterPro" id="IPR003593">
    <property type="entry name" value="AAA+_ATPase"/>
</dbReference>
<accession>A0A3D8INH8</accession>
<dbReference type="Pfam" id="PF00004">
    <property type="entry name" value="AAA"/>
    <property type="match status" value="1"/>
</dbReference>
<feature type="transmembrane region" description="Helical" evidence="10">
    <location>
        <begin position="12"/>
        <end position="31"/>
    </location>
</feature>
<dbReference type="GO" id="GO:0030163">
    <property type="term" value="P:protein catabolic process"/>
    <property type="evidence" value="ECO:0007669"/>
    <property type="project" value="TreeGrafter"/>
</dbReference>
<proteinExistence type="inferred from homology"/>
<name>A0A3D8INH8_9HELI</name>
<comment type="caution">
    <text evidence="12">The sequence shown here is derived from an EMBL/GenBank/DDBJ whole genome shotgun (WGS) entry which is preliminary data.</text>
</comment>
<evidence type="ECO:0000313" key="12">
    <source>
        <dbReference type="EMBL" id="RDU66772.1"/>
    </source>
</evidence>
<keyword evidence="2" id="KW-0645">Protease</keyword>
<dbReference type="InterPro" id="IPR027417">
    <property type="entry name" value="P-loop_NTPase"/>
</dbReference>
<dbReference type="CDD" id="cd19501">
    <property type="entry name" value="RecA-like_FtsH"/>
    <property type="match status" value="1"/>
</dbReference>
<dbReference type="GO" id="GO:0046872">
    <property type="term" value="F:metal ion binding"/>
    <property type="evidence" value="ECO:0007669"/>
    <property type="project" value="UniProtKB-KW"/>
</dbReference>
<dbReference type="PANTHER" id="PTHR23076:SF97">
    <property type="entry name" value="ATP-DEPENDENT ZINC METALLOPROTEASE YME1L1"/>
    <property type="match status" value="1"/>
</dbReference>
<evidence type="ECO:0000256" key="5">
    <source>
        <dbReference type="ARBA" id="ARBA00022801"/>
    </source>
</evidence>
<gene>
    <name evidence="12" type="ORF">CQA53_03105</name>
</gene>
<evidence type="ECO:0000256" key="1">
    <source>
        <dbReference type="ARBA" id="ARBA00001947"/>
    </source>
</evidence>
<dbReference type="SUPFAM" id="SSF140990">
    <property type="entry name" value="FtsH protease domain-like"/>
    <property type="match status" value="1"/>
</dbReference>
<dbReference type="GO" id="GO:0004176">
    <property type="term" value="F:ATP-dependent peptidase activity"/>
    <property type="evidence" value="ECO:0007669"/>
    <property type="project" value="InterPro"/>
</dbReference>
<dbReference type="FunFam" id="3.40.50.300:FF:000352">
    <property type="entry name" value="ATP-dependent zinc metalloprotease FTSH 7, chloroplastic"/>
    <property type="match status" value="1"/>
</dbReference>
<keyword evidence="3" id="KW-0479">Metal-binding</keyword>
<keyword evidence="5" id="KW-0378">Hydrolase</keyword>
<organism evidence="12 13">
    <name type="scientific">Helicobacter didelphidarum</name>
    <dbReference type="NCBI Taxonomy" id="2040648"/>
    <lineage>
        <taxon>Bacteria</taxon>
        <taxon>Pseudomonadati</taxon>
        <taxon>Campylobacterota</taxon>
        <taxon>Epsilonproteobacteria</taxon>
        <taxon>Campylobacterales</taxon>
        <taxon>Helicobacteraceae</taxon>
        <taxon>Helicobacter</taxon>
    </lineage>
</organism>
<evidence type="ECO:0000313" key="13">
    <source>
        <dbReference type="Proteomes" id="UP000256379"/>
    </source>
</evidence>
<evidence type="ECO:0000256" key="10">
    <source>
        <dbReference type="SAM" id="Phobius"/>
    </source>
</evidence>
<keyword evidence="4 9" id="KW-0547">Nucleotide-binding</keyword>
<evidence type="ECO:0000256" key="3">
    <source>
        <dbReference type="ARBA" id="ARBA00022723"/>
    </source>
</evidence>
<comment type="cofactor">
    <cofactor evidence="1">
        <name>Zn(2+)</name>
        <dbReference type="ChEBI" id="CHEBI:29105"/>
    </cofactor>
</comment>
<keyword evidence="10" id="KW-1133">Transmembrane helix</keyword>
<dbReference type="GO" id="GO:0005886">
    <property type="term" value="C:plasma membrane"/>
    <property type="evidence" value="ECO:0007669"/>
    <property type="project" value="TreeGrafter"/>
</dbReference>
<keyword evidence="8" id="KW-0482">Metalloprotease</keyword>
<feature type="transmembrane region" description="Helical" evidence="10">
    <location>
        <begin position="122"/>
        <end position="140"/>
    </location>
</feature>
<reference evidence="12 13" key="1">
    <citation type="submission" date="2018-04" db="EMBL/GenBank/DDBJ databases">
        <title>Novel Campyloabacter and Helicobacter Species and Strains.</title>
        <authorList>
            <person name="Mannion A.J."/>
            <person name="Shen Z."/>
            <person name="Fox J.G."/>
        </authorList>
    </citation>
    <scope>NUCLEOTIDE SEQUENCE [LARGE SCALE GENOMIC DNA]</scope>
    <source>
        <strain evidence="12 13">MIT 17-337</strain>
    </source>
</reference>
<keyword evidence="7 9" id="KW-0067">ATP-binding</keyword>
<sequence length="578" mass="65563">MSFLYQFKSKYYIFSLLWILIGILVASYLIYEKTIMINYNQLEKILKQEDVKEILVDSQTSYFYTIKGNIYEISSKELFSPSIIVGTQSKTQESQTYTPPTSNLQLKTLPNISSKTPFSTKIIYATLIILIGLVIIFVFYNNNQWNKDSQSNFAPQHDTQSDSEISIPIESMKSQIRFSDVAGISEVKDDLLEIIDYLKNPKKYQDLGIYPPKGVLLVGPPGVGKTMLAKAIAGESGVPFFYQSGSSFVQIYVGVGAKRVRELFAKARMYAPSIIFIDEIDAVGKTRGGKDNHEWESTLNELLTEMDGFSDQSGVIVIAATNQVDVIDPALLRSGRFDRRIFVDLPNITEREDILRVYLRNRPHSLNIQEIARLCTGFSGANIASLVNEAAMNALRHKRQEITMQDILDNTEKVLFGKKRQNPLTHKQKEIIALYNAGKAISQYWLSHDFQKISLMQLPQHIKIDDNSLRSELIAQIKIALSGTLSLEENNIESSTIAMQDINNAKYIAHKMCHEFGMGDRLIADELDELRILENAKEEHRDFIISNKKNIHIIAENLLLHEKLSKEEIESILSISDT</sequence>
<keyword evidence="10" id="KW-0472">Membrane</keyword>
<dbReference type="PANTHER" id="PTHR23076">
    <property type="entry name" value="METALLOPROTEASE M41 FTSH"/>
    <property type="match status" value="1"/>
</dbReference>
<evidence type="ECO:0000259" key="11">
    <source>
        <dbReference type="SMART" id="SM00382"/>
    </source>
</evidence>
<dbReference type="Pfam" id="PF17862">
    <property type="entry name" value="AAA_lid_3"/>
    <property type="match status" value="1"/>
</dbReference>
<dbReference type="Gene3D" id="3.40.50.300">
    <property type="entry name" value="P-loop containing nucleotide triphosphate hydrolases"/>
    <property type="match status" value="1"/>
</dbReference>
<dbReference type="GO" id="GO:0005524">
    <property type="term" value="F:ATP binding"/>
    <property type="evidence" value="ECO:0007669"/>
    <property type="project" value="UniProtKB-KW"/>
</dbReference>
<dbReference type="InterPro" id="IPR037219">
    <property type="entry name" value="Peptidase_M41-like"/>
</dbReference>
<evidence type="ECO:0000256" key="2">
    <source>
        <dbReference type="ARBA" id="ARBA00022670"/>
    </source>
</evidence>
<dbReference type="GO" id="GO:0004222">
    <property type="term" value="F:metalloendopeptidase activity"/>
    <property type="evidence" value="ECO:0007669"/>
    <property type="project" value="InterPro"/>
</dbReference>
<comment type="similarity">
    <text evidence="9">Belongs to the AAA ATPase family.</text>
</comment>
<evidence type="ECO:0000256" key="7">
    <source>
        <dbReference type="ARBA" id="ARBA00022840"/>
    </source>
</evidence>
<dbReference type="SUPFAM" id="SSF52540">
    <property type="entry name" value="P-loop containing nucleoside triphosphate hydrolases"/>
    <property type="match status" value="1"/>
</dbReference>
<dbReference type="GO" id="GO:0005737">
    <property type="term" value="C:cytoplasm"/>
    <property type="evidence" value="ECO:0007669"/>
    <property type="project" value="UniProtKB-ARBA"/>
</dbReference>
<keyword evidence="10" id="KW-0812">Transmembrane</keyword>
<dbReference type="InterPro" id="IPR003959">
    <property type="entry name" value="ATPase_AAA_core"/>
</dbReference>
<protein>
    <submittedName>
        <fullName evidence="12">AAA family ATPase</fullName>
    </submittedName>
</protein>
<dbReference type="RefSeq" id="WP_115542558.1">
    <property type="nucleotide sequence ID" value="NZ_NXLQ01000003.1"/>
</dbReference>
<evidence type="ECO:0000256" key="4">
    <source>
        <dbReference type="ARBA" id="ARBA00022741"/>
    </source>
</evidence>
<dbReference type="Proteomes" id="UP000256379">
    <property type="component" value="Unassembled WGS sequence"/>
</dbReference>
<keyword evidence="6" id="KW-0862">Zinc</keyword>
<dbReference type="Gene3D" id="1.10.8.60">
    <property type="match status" value="1"/>
</dbReference>
<evidence type="ECO:0000256" key="6">
    <source>
        <dbReference type="ARBA" id="ARBA00022833"/>
    </source>
</evidence>
<feature type="domain" description="AAA+ ATPase" evidence="11">
    <location>
        <begin position="211"/>
        <end position="347"/>
    </location>
</feature>